<sequence length="191" mass="22365">MKKLQLPLSKKNYLIGVIFLGLPFFTYAQSDLQRQFSLEASIISLGIAYEQPLLKNTEAELSVGVTDFFRSEMGYSINSLTEKFSPYTKVALRHYYNRNHREHKGKDNSFNKGNFIAFQNKILYGATRDNDIRMINEVHWGVQTQLAKRLLFTFHIGIGHYYRKSYVKQESNSKYWLFAPTLGLKLKYVLW</sequence>
<reference evidence="1" key="3">
    <citation type="journal article" date="2017" name="Genome Announc.">
        <title>Twelve Complete Reference Genomes of Clinical Isolates in the Capnocytophaga Genus.</title>
        <authorList>
            <person name="Villarma A."/>
            <person name="Gulvik C.A."/>
            <person name="Rowe L.A."/>
            <person name="Sheth M."/>
            <person name="Juieng P."/>
            <person name="Nicholson A.C."/>
            <person name="Loparev V.N."/>
            <person name="McQuiston J.R."/>
        </authorList>
    </citation>
    <scope>NUCLEOTIDE SEQUENCE</scope>
    <source>
        <strain evidence="1">H3936</strain>
    </source>
</reference>
<evidence type="ECO:0000313" key="2">
    <source>
        <dbReference type="EMBL" id="CEN48495.1"/>
    </source>
</evidence>
<dbReference type="Proteomes" id="UP000039370">
    <property type="component" value="Unassembled WGS sequence"/>
</dbReference>
<reference evidence="3" key="2">
    <citation type="submission" date="2015-01" db="EMBL/GenBank/DDBJ databases">
        <authorList>
            <person name="MANFREDI Pablo"/>
        </authorList>
    </citation>
    <scope>NUCLEOTIDE SEQUENCE [LARGE SCALE GENOMIC DNA]</scope>
    <source>
        <strain evidence="3">Cc11</strain>
    </source>
</reference>
<dbReference type="EMBL" id="CP022389">
    <property type="protein sequence ID" value="ATA93469.1"/>
    <property type="molecule type" value="Genomic_DNA"/>
</dbReference>
<reference evidence="2" key="1">
    <citation type="submission" date="2015-01" db="EMBL/GenBank/DDBJ databases">
        <authorList>
            <person name="Xiang T."/>
            <person name="Song Y."/>
            <person name="Huang L."/>
            <person name="Wang B."/>
            <person name="Wu P."/>
        </authorList>
    </citation>
    <scope>NUCLEOTIDE SEQUENCE [LARGE SCALE GENOMIC DNA]</scope>
    <source>
        <strain evidence="2">Cc11</strain>
    </source>
</reference>
<dbReference type="RefSeq" id="WP_041985325.1">
    <property type="nucleotide sequence ID" value="NZ_CP022389.1"/>
</dbReference>
<proteinExistence type="predicted"/>
<dbReference type="Proteomes" id="UP000243753">
    <property type="component" value="Chromosome"/>
</dbReference>
<protein>
    <recommendedName>
        <fullName evidence="5">DUF3575 domain-containing protein</fullName>
    </recommendedName>
</protein>
<accession>A0A0B7I9R8</accession>
<evidence type="ECO:0000313" key="4">
    <source>
        <dbReference type="Proteomes" id="UP000243753"/>
    </source>
</evidence>
<gene>
    <name evidence="2" type="ORF">CCAN11_1730018</name>
    <name evidence="1" type="ORF">CGC54_03525</name>
</gene>
<dbReference type="EMBL" id="CDOK01000083">
    <property type="protein sequence ID" value="CEN48495.1"/>
    <property type="molecule type" value="Genomic_DNA"/>
</dbReference>
<reference evidence="4" key="4">
    <citation type="submission" date="2017-06" db="EMBL/GenBank/DDBJ databases">
        <title>Capnocytophaga spp. assemblies.</title>
        <authorList>
            <person name="Gulvik C.A."/>
        </authorList>
    </citation>
    <scope>NUCLEOTIDE SEQUENCE [LARGE SCALE GENOMIC DNA]</scope>
    <source>
        <strain evidence="4">H3936</strain>
    </source>
</reference>
<evidence type="ECO:0008006" key="5">
    <source>
        <dbReference type="Google" id="ProtNLM"/>
    </source>
</evidence>
<organism evidence="2 3">
    <name type="scientific">Capnocytophaga canimorsus</name>
    <dbReference type="NCBI Taxonomy" id="28188"/>
    <lineage>
        <taxon>Bacteria</taxon>
        <taxon>Pseudomonadati</taxon>
        <taxon>Bacteroidota</taxon>
        <taxon>Flavobacteriia</taxon>
        <taxon>Flavobacteriales</taxon>
        <taxon>Flavobacteriaceae</taxon>
        <taxon>Capnocytophaga</taxon>
    </lineage>
</organism>
<evidence type="ECO:0000313" key="3">
    <source>
        <dbReference type="Proteomes" id="UP000039370"/>
    </source>
</evidence>
<evidence type="ECO:0000313" key="1">
    <source>
        <dbReference type="EMBL" id="ATA93469.1"/>
    </source>
</evidence>
<name>A0A0B7I9R8_9FLAO</name>
<dbReference type="AlphaFoldDB" id="A0A0B7I9R8"/>